<sequence>MPTVTIDFSALAGVNFTPAVTGLSATVAQFLNTFTDTPISISTTDAGTYNLTSIGVFGDGDSVWRLFNGTTSAVSATLVGYNTAFSTTPSLLAETNTFVRSEVGGTHILTVGTNSYTKAPNTNTISLGAPPAPTGQTTIAPLLNTDSYNITGSALGDTIGGASANDTLIGGDGNDSLNGFGGADILNGDAGDDTLNGG</sequence>
<feature type="non-terminal residue" evidence="1">
    <location>
        <position position="198"/>
    </location>
</feature>
<evidence type="ECO:0000313" key="2">
    <source>
        <dbReference type="Proteomes" id="UP000525432"/>
    </source>
</evidence>
<reference evidence="1 2" key="1">
    <citation type="submission" date="2020-07" db="EMBL/GenBank/DDBJ databases">
        <title>Genomes of two Microcystis aeruginosa (Cyanobacteria) strains from Florida (USA) with disparate toxicogenic potential.</title>
        <authorList>
            <person name="Lefler F.W."/>
            <person name="Barbosa M."/>
            <person name="Berthold D.E."/>
            <person name="Laughinghouse H.D. IV."/>
        </authorList>
    </citation>
    <scope>NUCLEOTIDE SEQUENCE [LARGE SCALE GENOMIC DNA]</scope>
    <source>
        <strain evidence="1 2">BLCCF158</strain>
    </source>
</reference>
<dbReference type="Gene3D" id="2.150.10.10">
    <property type="entry name" value="Serralysin-like metalloprotease, C-terminal"/>
    <property type="match status" value="1"/>
</dbReference>
<name>A0A841V3K0_MICAE</name>
<protein>
    <submittedName>
        <fullName evidence="1">Calcium-binding protein</fullName>
    </submittedName>
</protein>
<dbReference type="Proteomes" id="UP000525432">
    <property type="component" value="Unassembled WGS sequence"/>
</dbReference>
<comment type="caution">
    <text evidence="1">The sequence shown here is derived from an EMBL/GenBank/DDBJ whole genome shotgun (WGS) entry which is preliminary data.</text>
</comment>
<dbReference type="InterPro" id="IPR011049">
    <property type="entry name" value="Serralysin-like_metalloprot_C"/>
</dbReference>
<dbReference type="SUPFAM" id="SSF51120">
    <property type="entry name" value="beta-Roll"/>
    <property type="match status" value="1"/>
</dbReference>
<dbReference type="InterPro" id="IPR001343">
    <property type="entry name" value="Hemolysn_Ca-bd"/>
</dbReference>
<accession>A0A841V3K0</accession>
<dbReference type="PRINTS" id="PR00313">
    <property type="entry name" value="CABNDNGRPT"/>
</dbReference>
<dbReference type="RefSeq" id="WP_396771046.1">
    <property type="nucleotide sequence ID" value="NZ_JACEGC010000029.1"/>
</dbReference>
<dbReference type="GO" id="GO:0005509">
    <property type="term" value="F:calcium ion binding"/>
    <property type="evidence" value="ECO:0007669"/>
    <property type="project" value="InterPro"/>
</dbReference>
<dbReference type="AlphaFoldDB" id="A0A841V3K0"/>
<gene>
    <name evidence="1" type="ORF">H0901_08260</name>
</gene>
<evidence type="ECO:0000313" key="1">
    <source>
        <dbReference type="EMBL" id="MBC1195267.1"/>
    </source>
</evidence>
<dbReference type="EMBL" id="JACEGC010000029">
    <property type="protein sequence ID" value="MBC1195267.1"/>
    <property type="molecule type" value="Genomic_DNA"/>
</dbReference>
<dbReference type="Pfam" id="PF00353">
    <property type="entry name" value="HemolysinCabind"/>
    <property type="match status" value="1"/>
</dbReference>
<organism evidence="1 2">
    <name type="scientific">Microcystis aeruginosa BLCC-F158</name>
    <dbReference type="NCBI Taxonomy" id="2755316"/>
    <lineage>
        <taxon>Bacteria</taxon>
        <taxon>Bacillati</taxon>
        <taxon>Cyanobacteriota</taxon>
        <taxon>Cyanophyceae</taxon>
        <taxon>Oscillatoriophycideae</taxon>
        <taxon>Chroococcales</taxon>
        <taxon>Microcystaceae</taxon>
        <taxon>Microcystis</taxon>
    </lineage>
</organism>
<proteinExistence type="predicted"/>